<dbReference type="EMBL" id="JAAAHW010004311">
    <property type="protein sequence ID" value="KAF9975762.1"/>
    <property type="molecule type" value="Genomic_DNA"/>
</dbReference>
<sequence>MSACHDSSKIFSELTAIWEEFTKDLIKAIRYGPNNVSWKKASLKEMDEVDENEEDPNDNDGVKQELEFVEVSMEEDANRHTTKSIIIQVKEAKVVVQKDGDTARRGTSSFYLTDTFRMHHHTAITTYSSGWYPGR</sequence>
<accession>A0A9P6JGT6</accession>
<organism evidence="1 2">
    <name type="scientific">Modicella reniformis</name>
    <dbReference type="NCBI Taxonomy" id="1440133"/>
    <lineage>
        <taxon>Eukaryota</taxon>
        <taxon>Fungi</taxon>
        <taxon>Fungi incertae sedis</taxon>
        <taxon>Mucoromycota</taxon>
        <taxon>Mortierellomycotina</taxon>
        <taxon>Mortierellomycetes</taxon>
        <taxon>Mortierellales</taxon>
        <taxon>Mortierellaceae</taxon>
        <taxon>Modicella</taxon>
    </lineage>
</organism>
<proteinExistence type="predicted"/>
<protein>
    <submittedName>
        <fullName evidence="1">Uncharacterized protein</fullName>
    </submittedName>
</protein>
<gene>
    <name evidence="1" type="ORF">BGZ65_008105</name>
</gene>
<comment type="caution">
    <text evidence="1">The sequence shown here is derived from an EMBL/GenBank/DDBJ whole genome shotgun (WGS) entry which is preliminary data.</text>
</comment>
<keyword evidence="2" id="KW-1185">Reference proteome</keyword>
<reference evidence="1" key="1">
    <citation type="journal article" date="2020" name="Fungal Divers.">
        <title>Resolving the Mortierellaceae phylogeny through synthesis of multi-gene phylogenetics and phylogenomics.</title>
        <authorList>
            <person name="Vandepol N."/>
            <person name="Liber J."/>
            <person name="Desiro A."/>
            <person name="Na H."/>
            <person name="Kennedy M."/>
            <person name="Barry K."/>
            <person name="Grigoriev I.V."/>
            <person name="Miller A.N."/>
            <person name="O'Donnell K."/>
            <person name="Stajich J.E."/>
            <person name="Bonito G."/>
        </authorList>
    </citation>
    <scope>NUCLEOTIDE SEQUENCE</scope>
    <source>
        <strain evidence="1">MES-2147</strain>
    </source>
</reference>
<dbReference type="AlphaFoldDB" id="A0A9P6JGT6"/>
<name>A0A9P6JGT6_9FUNG</name>
<evidence type="ECO:0000313" key="2">
    <source>
        <dbReference type="Proteomes" id="UP000749646"/>
    </source>
</evidence>
<evidence type="ECO:0000313" key="1">
    <source>
        <dbReference type="EMBL" id="KAF9975762.1"/>
    </source>
</evidence>
<dbReference type="Proteomes" id="UP000749646">
    <property type="component" value="Unassembled WGS sequence"/>
</dbReference>